<comment type="caution">
    <text evidence="5">The sequence shown here is derived from an EMBL/GenBank/DDBJ whole genome shotgun (WGS) entry which is preliminary data.</text>
</comment>
<dbReference type="EMBL" id="BAABAH010000016">
    <property type="protein sequence ID" value="GAA3831440.1"/>
    <property type="molecule type" value="Genomic_DNA"/>
</dbReference>
<comment type="pathway">
    <text evidence="1">Metabolic intermediate biosynthesis; chorismate biosynthesis; chorismate from D-erythrose 4-phosphate and phosphoenolpyruvate: step 4/7.</text>
</comment>
<dbReference type="InterPro" id="IPR046346">
    <property type="entry name" value="Aminoacid_DH-like_N_sf"/>
</dbReference>
<dbReference type="SUPFAM" id="SSF53223">
    <property type="entry name" value="Aminoacid dehydrogenase-like, N-terminal domain"/>
    <property type="match status" value="1"/>
</dbReference>
<dbReference type="InterPro" id="IPR013708">
    <property type="entry name" value="Shikimate_DH-bd_N"/>
</dbReference>
<dbReference type="InterPro" id="IPR036291">
    <property type="entry name" value="NAD(P)-bd_dom_sf"/>
</dbReference>
<dbReference type="NCBIfam" id="NF001311">
    <property type="entry name" value="PRK00258.1-3"/>
    <property type="match status" value="1"/>
</dbReference>
<dbReference type="InterPro" id="IPR022893">
    <property type="entry name" value="Shikimate_DH_fam"/>
</dbReference>
<evidence type="ECO:0000256" key="2">
    <source>
        <dbReference type="ARBA" id="ARBA00023141"/>
    </source>
</evidence>
<sequence length="263" mass="26614">MSHSLSPALHRAGYVAAGLDWSYDAQRVPAGGLEAFLGTLGADWRGLSLTMPLKREAMPLASAVTDRARLVGAANTLVRVDDGWHADNTDLPGAVAAVRERYDGPVASATLLGAGATAASTGLALCELGATRLRLLARDPLRAAETVAAIERHGAVDVEVLPLDGGAVSGEVVVSTIPAAAQVPPLTEAVADAAVLFEVVYDPWPTPLAAAAAARGQVVVSGLDLLVHQAALQFVAFTGVPAPLAEMRAAGEAALAARGGVAG</sequence>
<proteinExistence type="predicted"/>
<feature type="domain" description="Shikimate dehydrogenase substrate binding N-terminal" evidence="3">
    <location>
        <begin position="2"/>
        <end position="77"/>
    </location>
</feature>
<reference evidence="6" key="1">
    <citation type="journal article" date="2019" name="Int. J. Syst. Evol. Microbiol.">
        <title>The Global Catalogue of Microorganisms (GCM) 10K type strain sequencing project: providing services to taxonomists for standard genome sequencing and annotation.</title>
        <authorList>
            <consortium name="The Broad Institute Genomics Platform"/>
            <consortium name="The Broad Institute Genome Sequencing Center for Infectious Disease"/>
            <person name="Wu L."/>
            <person name="Ma J."/>
        </authorList>
    </citation>
    <scope>NUCLEOTIDE SEQUENCE [LARGE SCALE GENOMIC DNA]</scope>
    <source>
        <strain evidence="6">JCM 16953</strain>
    </source>
</reference>
<keyword evidence="6" id="KW-1185">Reference proteome</keyword>
<protein>
    <submittedName>
        <fullName evidence="5">Shikimate dehydrogenase</fullName>
    </submittedName>
</protein>
<dbReference type="CDD" id="cd01065">
    <property type="entry name" value="NAD_bind_Shikimate_DH"/>
    <property type="match status" value="1"/>
</dbReference>
<evidence type="ECO:0000259" key="4">
    <source>
        <dbReference type="Pfam" id="PF18317"/>
    </source>
</evidence>
<organism evidence="5 6">
    <name type="scientific">Nocardioides panacisoli</name>
    <dbReference type="NCBI Taxonomy" id="627624"/>
    <lineage>
        <taxon>Bacteria</taxon>
        <taxon>Bacillati</taxon>
        <taxon>Actinomycetota</taxon>
        <taxon>Actinomycetes</taxon>
        <taxon>Propionibacteriales</taxon>
        <taxon>Nocardioidaceae</taxon>
        <taxon>Nocardioides</taxon>
    </lineage>
</organism>
<evidence type="ECO:0000313" key="5">
    <source>
        <dbReference type="EMBL" id="GAA3831440.1"/>
    </source>
</evidence>
<evidence type="ECO:0000259" key="3">
    <source>
        <dbReference type="Pfam" id="PF08501"/>
    </source>
</evidence>
<dbReference type="PANTHER" id="PTHR21089">
    <property type="entry name" value="SHIKIMATE DEHYDROGENASE"/>
    <property type="match status" value="1"/>
</dbReference>
<evidence type="ECO:0000313" key="6">
    <source>
        <dbReference type="Proteomes" id="UP001501821"/>
    </source>
</evidence>
<evidence type="ECO:0000256" key="1">
    <source>
        <dbReference type="ARBA" id="ARBA00004871"/>
    </source>
</evidence>
<feature type="domain" description="SDH C-terminal" evidence="4">
    <location>
        <begin position="222"/>
        <end position="250"/>
    </location>
</feature>
<dbReference type="Gene3D" id="3.40.50.10860">
    <property type="entry name" value="Leucine Dehydrogenase, chain A, domain 1"/>
    <property type="match status" value="1"/>
</dbReference>
<keyword evidence="2" id="KW-0028">Amino-acid biosynthesis</keyword>
<dbReference type="InterPro" id="IPR041121">
    <property type="entry name" value="SDH_C"/>
</dbReference>
<dbReference type="Proteomes" id="UP001501821">
    <property type="component" value="Unassembled WGS sequence"/>
</dbReference>
<dbReference type="PANTHER" id="PTHR21089:SF1">
    <property type="entry name" value="BIFUNCTIONAL 3-DEHYDROQUINATE DEHYDRATASE_SHIKIMATE DEHYDROGENASE, CHLOROPLASTIC"/>
    <property type="match status" value="1"/>
</dbReference>
<name>A0ABP7J0B0_9ACTN</name>
<keyword evidence="2" id="KW-0057">Aromatic amino acid biosynthesis</keyword>
<dbReference type="Pfam" id="PF18317">
    <property type="entry name" value="SDH_C"/>
    <property type="match status" value="1"/>
</dbReference>
<accession>A0ABP7J0B0</accession>
<dbReference type="Pfam" id="PF08501">
    <property type="entry name" value="Shikimate_dh_N"/>
    <property type="match status" value="1"/>
</dbReference>
<dbReference type="SUPFAM" id="SSF51735">
    <property type="entry name" value="NAD(P)-binding Rossmann-fold domains"/>
    <property type="match status" value="1"/>
</dbReference>
<gene>
    <name evidence="5" type="ORF">GCM10022242_35930</name>
</gene>
<dbReference type="Gene3D" id="3.40.50.720">
    <property type="entry name" value="NAD(P)-binding Rossmann-like Domain"/>
    <property type="match status" value="1"/>
</dbReference>